<protein>
    <submittedName>
        <fullName evidence="2">Uncharacterized protein</fullName>
    </submittedName>
</protein>
<evidence type="ECO:0000313" key="3">
    <source>
        <dbReference type="Proteomes" id="UP001589716"/>
    </source>
</evidence>
<sequence length="60" mass="6691">MTGRAGRARSREDAPRGPEAATAYEAARIRFEPGRSVRERREEPGMRRHVGVEPMDRAAG</sequence>
<dbReference type="EMBL" id="JBHMCT010000005">
    <property type="protein sequence ID" value="MFB9553472.1"/>
    <property type="molecule type" value="Genomic_DNA"/>
</dbReference>
<comment type="caution">
    <text evidence="2">The sequence shown here is derived from an EMBL/GenBank/DDBJ whole genome shotgun (WGS) entry which is preliminary data.</text>
</comment>
<gene>
    <name evidence="2" type="ORF">ACFFTP_04575</name>
</gene>
<proteinExistence type="predicted"/>
<feature type="compositionally biased region" description="Basic and acidic residues" evidence="1">
    <location>
        <begin position="27"/>
        <end position="60"/>
    </location>
</feature>
<feature type="region of interest" description="Disordered" evidence="1">
    <location>
        <begin position="1"/>
        <end position="60"/>
    </location>
</feature>
<dbReference type="RefSeq" id="WP_345486418.1">
    <property type="nucleotide sequence ID" value="NZ_BAAAWU010000001.1"/>
</dbReference>
<keyword evidence="3" id="KW-1185">Reference proteome</keyword>
<reference evidence="2 3" key="1">
    <citation type="submission" date="2024-09" db="EMBL/GenBank/DDBJ databases">
        <authorList>
            <person name="Sun Q."/>
            <person name="Mori K."/>
        </authorList>
    </citation>
    <scope>NUCLEOTIDE SEQUENCE [LARGE SCALE GENOMIC DNA]</scope>
    <source>
        <strain evidence="2 3">JCM 4414</strain>
    </source>
</reference>
<evidence type="ECO:0000256" key="1">
    <source>
        <dbReference type="SAM" id="MobiDB-lite"/>
    </source>
</evidence>
<accession>A0ABV5QJ19</accession>
<organism evidence="2 3">
    <name type="scientific">Streptomyces roseoviridis</name>
    <dbReference type="NCBI Taxonomy" id="67361"/>
    <lineage>
        <taxon>Bacteria</taxon>
        <taxon>Bacillati</taxon>
        <taxon>Actinomycetota</taxon>
        <taxon>Actinomycetes</taxon>
        <taxon>Kitasatosporales</taxon>
        <taxon>Streptomycetaceae</taxon>
        <taxon>Streptomyces</taxon>
    </lineage>
</organism>
<evidence type="ECO:0000313" key="2">
    <source>
        <dbReference type="EMBL" id="MFB9553472.1"/>
    </source>
</evidence>
<name>A0ABV5QJ19_9ACTN</name>
<dbReference type="Proteomes" id="UP001589716">
    <property type="component" value="Unassembled WGS sequence"/>
</dbReference>